<proteinExistence type="predicted"/>
<dbReference type="CDD" id="cd09917">
    <property type="entry name" value="F-box_SF"/>
    <property type="match status" value="1"/>
</dbReference>
<feature type="compositionally biased region" description="Acidic residues" evidence="1">
    <location>
        <begin position="773"/>
        <end position="794"/>
    </location>
</feature>
<feature type="compositionally biased region" description="Basic and acidic residues" evidence="1">
    <location>
        <begin position="598"/>
        <end position="607"/>
    </location>
</feature>
<feature type="region of interest" description="Disordered" evidence="1">
    <location>
        <begin position="1"/>
        <end position="105"/>
    </location>
</feature>
<keyword evidence="3" id="KW-1185">Reference proteome</keyword>
<evidence type="ECO:0000313" key="2">
    <source>
        <dbReference type="EMBL" id="KAF0324863.1"/>
    </source>
</evidence>
<feature type="region of interest" description="Disordered" evidence="1">
    <location>
        <begin position="773"/>
        <end position="800"/>
    </location>
</feature>
<evidence type="ECO:0000256" key="1">
    <source>
        <dbReference type="SAM" id="MobiDB-lite"/>
    </source>
</evidence>
<comment type="caution">
    <text evidence="2">The sequence shown here is derived from an EMBL/GenBank/DDBJ whole genome shotgun (WGS) entry which is preliminary data.</text>
</comment>
<accession>A0A8H3ZMJ4</accession>
<dbReference type="Proteomes" id="UP000434172">
    <property type="component" value="Unassembled WGS sequence"/>
</dbReference>
<feature type="compositionally biased region" description="Acidic residues" evidence="1">
    <location>
        <begin position="608"/>
        <end position="624"/>
    </location>
</feature>
<dbReference type="InterPro" id="IPR032675">
    <property type="entry name" value="LRR_dom_sf"/>
</dbReference>
<feature type="region of interest" description="Disordered" evidence="1">
    <location>
        <begin position="585"/>
        <end position="627"/>
    </location>
</feature>
<feature type="compositionally biased region" description="Polar residues" evidence="1">
    <location>
        <begin position="57"/>
        <end position="68"/>
    </location>
</feature>
<feature type="compositionally biased region" description="Low complexity" evidence="1">
    <location>
        <begin position="585"/>
        <end position="595"/>
    </location>
</feature>
<sequence>MKRTANPEERDVAPARSQAKRVRSQTTLDQYFTRPVANRSAPQVATQERVTRPVTDKTASQEVTQQHLTRPGPNRSAPQEVAQEHLTRPGKNRPGTQETTQQRPRVSLKALPVEVLDQICEYLNEDDDIAPVVAFALACKACHEAAKHILVRTIKFRVYQRQDFDHRYGVKPEIQVAMFRRDIQLCSDALHRDGTLSSVRRLVVDDVLDYPTEEYKLREIWQQPPLNEFEKRKNRADFDGYLSYPKRNRENLHCLAKAHNTGLDVEHLWAPLVALVRKLAKCLDDADLELATSPCLYGVRCWYGQSELKDDTEDTHPGSGRRAANATVLGLLTRISPNLKEVSMLFSQSGFTPSVFLGPFQHLHENEVKETAGSLSSLRIKHGKDSEDSWLLRGPLETWSRRTDFAQLQNLSLCAGVTMEAFRLLATCNFQKLACLDLRIERTVSEIKPYQRAMEGFLRGLSSQLRTLRIDGGSPLYQLPAGLGHTLQTLDLMKGTAEPLDIGNVQQILAESPHIEDLALTITRTKGDATEVALYRALGKFPKLRSLRIRLKVVRPKITRRVGERLGLYNDPYLKRWEHSADAYGGDSDASSGYGTRHISDSEVDDRGDTDDEYPENPNDEDETLVGRLEERSCLPPCIENNEDFDDSESVYTPYKKELIRDYFINIAVDETLVRSIFDVVSRAAGPRNTSRLQSLKVSTDGARDFEIMDQRLWEHHGPWNTGWTVERDPCDVSKTVGRADESGAWPRRSPEVLLDRKAGGLDLVLRDLWEVQEEDEEEDEDEEEEETEEEAAEWEAMTQEERMERIGEIREKLYEKGWHPYYGPRGRLNWKSFQLDLKH</sequence>
<reference evidence="2 3" key="1">
    <citation type="submission" date="2019-12" db="EMBL/GenBank/DDBJ databases">
        <title>A genome sequence resource for the geographically widespread anthracnose pathogen Colletotrichum asianum.</title>
        <authorList>
            <person name="Meng Y."/>
        </authorList>
    </citation>
    <scope>NUCLEOTIDE SEQUENCE [LARGE SCALE GENOMIC DNA]</scope>
    <source>
        <strain evidence="2 3">ICMP 18580</strain>
    </source>
</reference>
<gene>
    <name evidence="2" type="ORF">GQ607_008034</name>
</gene>
<protein>
    <recommendedName>
        <fullName evidence="4">F-box domain-containing protein</fullName>
    </recommendedName>
</protein>
<feature type="compositionally biased region" description="Basic and acidic residues" evidence="1">
    <location>
        <begin position="1"/>
        <end position="13"/>
    </location>
</feature>
<dbReference type="EMBL" id="WOWK01000041">
    <property type="protein sequence ID" value="KAF0324863.1"/>
    <property type="molecule type" value="Genomic_DNA"/>
</dbReference>
<evidence type="ECO:0000313" key="3">
    <source>
        <dbReference type="Proteomes" id="UP000434172"/>
    </source>
</evidence>
<evidence type="ECO:0008006" key="4">
    <source>
        <dbReference type="Google" id="ProtNLM"/>
    </source>
</evidence>
<dbReference type="OrthoDB" id="3945550at2759"/>
<name>A0A8H3ZMJ4_9PEZI</name>
<organism evidence="2 3">
    <name type="scientific">Colletotrichum asianum</name>
    <dbReference type="NCBI Taxonomy" id="702518"/>
    <lineage>
        <taxon>Eukaryota</taxon>
        <taxon>Fungi</taxon>
        <taxon>Dikarya</taxon>
        <taxon>Ascomycota</taxon>
        <taxon>Pezizomycotina</taxon>
        <taxon>Sordariomycetes</taxon>
        <taxon>Hypocreomycetidae</taxon>
        <taxon>Glomerellales</taxon>
        <taxon>Glomerellaceae</taxon>
        <taxon>Colletotrichum</taxon>
        <taxon>Colletotrichum gloeosporioides species complex</taxon>
    </lineage>
</organism>
<feature type="compositionally biased region" description="Polar residues" evidence="1">
    <location>
        <begin position="94"/>
        <end position="104"/>
    </location>
</feature>
<dbReference type="Gene3D" id="3.80.10.10">
    <property type="entry name" value="Ribonuclease Inhibitor"/>
    <property type="match status" value="1"/>
</dbReference>
<dbReference type="AlphaFoldDB" id="A0A8H3ZMJ4"/>